<reference evidence="2" key="1">
    <citation type="journal article" date="2021" name="Syst. Appl. Microbiol.">
        <title>Roseomonas hellenica sp. nov., isolated from roots of wild-growing Alkanna tinctoria.</title>
        <authorList>
            <person name="Rat A."/>
            <person name="Naranjo H.D."/>
            <person name="Lebbe L."/>
            <person name="Cnockaert M."/>
            <person name="Krigas N."/>
            <person name="Grigoriadou K."/>
            <person name="Maloupa E."/>
            <person name="Willems A."/>
        </authorList>
    </citation>
    <scope>NUCLEOTIDE SEQUENCE [LARGE SCALE GENOMIC DNA]</scope>
    <source>
        <strain evidence="2">LMG 31523</strain>
    </source>
</reference>
<evidence type="ECO:0000313" key="1">
    <source>
        <dbReference type="EMBL" id="MBR0668793.1"/>
    </source>
</evidence>
<dbReference type="EMBL" id="JAAGBB010000069">
    <property type="protein sequence ID" value="MBR0668793.1"/>
    <property type="molecule type" value="Genomic_DNA"/>
</dbReference>
<comment type="caution">
    <text evidence="1">The sequence shown here is derived from an EMBL/GenBank/DDBJ whole genome shotgun (WGS) entry which is preliminary data.</text>
</comment>
<name>A0ABS5F894_9PROT</name>
<organism evidence="1 2">
    <name type="scientific">Plastoroseomonas hellenica</name>
    <dbReference type="NCBI Taxonomy" id="2687306"/>
    <lineage>
        <taxon>Bacteria</taxon>
        <taxon>Pseudomonadati</taxon>
        <taxon>Pseudomonadota</taxon>
        <taxon>Alphaproteobacteria</taxon>
        <taxon>Acetobacterales</taxon>
        <taxon>Acetobacteraceae</taxon>
        <taxon>Plastoroseomonas</taxon>
    </lineage>
</organism>
<dbReference type="RefSeq" id="WP_211856831.1">
    <property type="nucleotide sequence ID" value="NZ_JAAGBB010000069.1"/>
</dbReference>
<dbReference type="Proteomes" id="UP001196870">
    <property type="component" value="Unassembled WGS sequence"/>
</dbReference>
<keyword evidence="2" id="KW-1185">Reference proteome</keyword>
<accession>A0ABS5F894</accession>
<sequence>MAMQPIKLPPGVVKAATPSRARNRYWDANLVRWRGDHLLPVGGWQRNTAEPLPEPVRRISAWRDLQDIFRIALGSDSRLQILEGATVIDITPADFEPTPPFVTVSGFGIGPYNAGAYGTPRPLADGRLFGRPVIWSLDNFGANLLALCGSDGRLLLWDTTVLPLPAKVVPVATAPEHSIAMLVTEERHVMLFGAGGVPYRVAWCSREDINDWDFTNPTNSAGFFDLSISGFIVNAVRVRGGVLIFTDSDVWLARYIGQPFVYAFERIGEACSLYGPYSFASNSSAVIWMGRQTFWVFDGGAVRPLPCDVANFLFAGIDAFAGQSRVHAAVNGLFPEAWFFYPSSGQTECDRYVIWNWQENWWSVGALPRSAMLAASVAPYPVMAGADGHIFEHEKGWTAAGLTRVGEVWAETANIAIGGGDQRIDIAQAQFDSGHGFAATRMLAFTKETGDGPEYAEGPFMPSADGWTDCRFSGRDIRLRIEAAQDGDWSLGELRLDAQPGAGR</sequence>
<gene>
    <name evidence="1" type="ORF">GXW71_30870</name>
</gene>
<proteinExistence type="predicted"/>
<protein>
    <submittedName>
        <fullName evidence="1">Uncharacterized protein</fullName>
    </submittedName>
</protein>
<evidence type="ECO:0000313" key="2">
    <source>
        <dbReference type="Proteomes" id="UP001196870"/>
    </source>
</evidence>